<evidence type="ECO:0000256" key="1">
    <source>
        <dbReference type="ARBA" id="ARBA00004196"/>
    </source>
</evidence>
<dbReference type="InterPro" id="IPR036249">
    <property type="entry name" value="Thioredoxin-like_sf"/>
</dbReference>
<dbReference type="CDD" id="cd02966">
    <property type="entry name" value="TlpA_like_family"/>
    <property type="match status" value="1"/>
</dbReference>
<dbReference type="PANTHER" id="PTHR42852:SF17">
    <property type="entry name" value="THIOREDOXIN-LIKE PROTEIN HI_1115"/>
    <property type="match status" value="1"/>
</dbReference>
<dbReference type="eggNOG" id="COG0526">
    <property type="taxonomic scope" value="Bacteria"/>
</dbReference>
<dbReference type="InterPro" id="IPR050553">
    <property type="entry name" value="Thioredoxin_ResA/DsbE_sf"/>
</dbReference>
<proteinExistence type="predicted"/>
<evidence type="ECO:0000256" key="2">
    <source>
        <dbReference type="ARBA" id="ARBA00022748"/>
    </source>
</evidence>
<evidence type="ECO:0000259" key="4">
    <source>
        <dbReference type="PROSITE" id="PS51352"/>
    </source>
</evidence>
<keyword evidence="2" id="KW-0201">Cytochrome c-type biogenesis</keyword>
<keyword evidence="6" id="KW-1185">Reference proteome</keyword>
<reference evidence="6" key="1">
    <citation type="submission" date="2016-10" db="EMBL/GenBank/DDBJ databases">
        <authorList>
            <person name="Varghese N."/>
            <person name="Submissions S."/>
        </authorList>
    </citation>
    <scope>NUCLEOTIDE SEQUENCE [LARGE SCALE GENOMIC DNA]</scope>
    <source>
        <strain evidence="6">DSM 24729</strain>
    </source>
</reference>
<dbReference type="PROSITE" id="PS51352">
    <property type="entry name" value="THIOREDOXIN_2"/>
    <property type="match status" value="1"/>
</dbReference>
<dbReference type="GO" id="GO:0016853">
    <property type="term" value="F:isomerase activity"/>
    <property type="evidence" value="ECO:0007669"/>
    <property type="project" value="UniProtKB-KW"/>
</dbReference>
<sequence>MKFNREKIVNLVLLIAAGIVLFTPLGFPVKVFVNKLISFAPSEVAEEKRFILKDYHWNLIAPENKSVNFQEFQNQVVVVNFWATWCPPCVAEIPDFQALYDDYGTEVVFLFVTNEDATVVNTFMHKKGYTLPVYYSQNAPPSLLQSSAIPATFVIGKSGEIVIDKTGAADWNSESTRALLDRLLLNKV</sequence>
<gene>
    <name evidence="5" type="ORF">SAMN04487992_10954</name>
</gene>
<dbReference type="PANTHER" id="PTHR42852">
    <property type="entry name" value="THIOL:DISULFIDE INTERCHANGE PROTEIN DSBE"/>
    <property type="match status" value="1"/>
</dbReference>
<comment type="subcellular location">
    <subcellularLocation>
        <location evidence="1">Cell envelope</location>
    </subcellularLocation>
</comment>
<dbReference type="InterPro" id="IPR013740">
    <property type="entry name" value="Redoxin"/>
</dbReference>
<dbReference type="InterPro" id="IPR013766">
    <property type="entry name" value="Thioredoxin_domain"/>
</dbReference>
<accession>A0A1G7JEL6</accession>
<protein>
    <submittedName>
        <fullName evidence="5">Thiol-disulfide isomerase or thioredoxin</fullName>
    </submittedName>
</protein>
<dbReference type="AlphaFoldDB" id="A0A1G7JEL6"/>
<dbReference type="GO" id="GO:0030313">
    <property type="term" value="C:cell envelope"/>
    <property type="evidence" value="ECO:0007669"/>
    <property type="project" value="UniProtKB-SubCell"/>
</dbReference>
<dbReference type="GO" id="GO:0016491">
    <property type="term" value="F:oxidoreductase activity"/>
    <property type="evidence" value="ECO:0007669"/>
    <property type="project" value="InterPro"/>
</dbReference>
<dbReference type="SUPFAM" id="SSF52833">
    <property type="entry name" value="Thioredoxin-like"/>
    <property type="match status" value="1"/>
</dbReference>
<evidence type="ECO:0000256" key="3">
    <source>
        <dbReference type="ARBA" id="ARBA00023284"/>
    </source>
</evidence>
<dbReference type="InterPro" id="IPR017937">
    <property type="entry name" value="Thioredoxin_CS"/>
</dbReference>
<keyword evidence="5" id="KW-0413">Isomerase</keyword>
<evidence type="ECO:0000313" key="5">
    <source>
        <dbReference type="EMBL" id="SDF23361.1"/>
    </source>
</evidence>
<dbReference type="Pfam" id="PF08534">
    <property type="entry name" value="Redoxin"/>
    <property type="match status" value="1"/>
</dbReference>
<dbReference type="EMBL" id="FNBD01000009">
    <property type="protein sequence ID" value="SDF23361.1"/>
    <property type="molecule type" value="Genomic_DNA"/>
</dbReference>
<dbReference type="GO" id="GO:0017004">
    <property type="term" value="P:cytochrome complex assembly"/>
    <property type="evidence" value="ECO:0007669"/>
    <property type="project" value="UniProtKB-KW"/>
</dbReference>
<dbReference type="Proteomes" id="UP000182114">
    <property type="component" value="Unassembled WGS sequence"/>
</dbReference>
<feature type="domain" description="Thioredoxin" evidence="4">
    <location>
        <begin position="41"/>
        <end position="185"/>
    </location>
</feature>
<dbReference type="RefSeq" id="WP_074538939.1">
    <property type="nucleotide sequence ID" value="NZ_FNBD01000009.1"/>
</dbReference>
<keyword evidence="3" id="KW-0676">Redox-active center</keyword>
<organism evidence="5 6">
    <name type="scientific">Cellulophaga baltica</name>
    <dbReference type="NCBI Taxonomy" id="76594"/>
    <lineage>
        <taxon>Bacteria</taxon>
        <taxon>Pseudomonadati</taxon>
        <taxon>Bacteroidota</taxon>
        <taxon>Flavobacteriia</taxon>
        <taxon>Flavobacteriales</taxon>
        <taxon>Flavobacteriaceae</taxon>
        <taxon>Cellulophaga</taxon>
    </lineage>
</organism>
<dbReference type="PROSITE" id="PS00194">
    <property type="entry name" value="THIOREDOXIN_1"/>
    <property type="match status" value="1"/>
</dbReference>
<evidence type="ECO:0000313" key="6">
    <source>
        <dbReference type="Proteomes" id="UP000182114"/>
    </source>
</evidence>
<dbReference type="Gene3D" id="3.40.30.10">
    <property type="entry name" value="Glutaredoxin"/>
    <property type="match status" value="1"/>
</dbReference>
<name>A0A1G7JEL6_9FLAO</name>